<accession>A0A671S7G3</accession>
<dbReference type="PROSITE" id="PS00626">
    <property type="entry name" value="RCC1_2"/>
    <property type="match status" value="5"/>
</dbReference>
<dbReference type="Pfam" id="PF25390">
    <property type="entry name" value="WD40_RLD"/>
    <property type="match status" value="1"/>
</dbReference>
<reference evidence="4" key="1">
    <citation type="submission" date="2025-08" db="UniProtKB">
        <authorList>
            <consortium name="Ensembl"/>
        </authorList>
    </citation>
    <scope>IDENTIFICATION</scope>
</reference>
<keyword evidence="5" id="KW-1185">Reference proteome</keyword>
<organism evidence="4 5">
    <name type="scientific">Sinocyclocheilus anshuiensis</name>
    <dbReference type="NCBI Taxonomy" id="1608454"/>
    <lineage>
        <taxon>Eukaryota</taxon>
        <taxon>Metazoa</taxon>
        <taxon>Chordata</taxon>
        <taxon>Craniata</taxon>
        <taxon>Vertebrata</taxon>
        <taxon>Euteleostomi</taxon>
        <taxon>Actinopterygii</taxon>
        <taxon>Neopterygii</taxon>
        <taxon>Teleostei</taxon>
        <taxon>Ostariophysi</taxon>
        <taxon>Cypriniformes</taxon>
        <taxon>Cyprinidae</taxon>
        <taxon>Cyprininae</taxon>
        <taxon>Sinocyclocheilus</taxon>
    </lineage>
</organism>
<dbReference type="InterPro" id="IPR058923">
    <property type="entry name" value="RCC1-like_dom"/>
</dbReference>
<evidence type="ECO:0000256" key="1">
    <source>
        <dbReference type="ARBA" id="ARBA00022737"/>
    </source>
</evidence>
<dbReference type="PRINTS" id="PR00633">
    <property type="entry name" value="RCCNDNSATION"/>
</dbReference>
<feature type="repeat" description="RCC1" evidence="2">
    <location>
        <begin position="244"/>
        <end position="286"/>
    </location>
</feature>
<evidence type="ECO:0000256" key="2">
    <source>
        <dbReference type="PROSITE-ProRule" id="PRU00235"/>
    </source>
</evidence>
<feature type="repeat" description="RCC1" evidence="2">
    <location>
        <begin position="94"/>
        <end position="144"/>
    </location>
</feature>
<reference evidence="4" key="2">
    <citation type="submission" date="2025-09" db="UniProtKB">
        <authorList>
            <consortium name="Ensembl"/>
        </authorList>
    </citation>
    <scope>IDENTIFICATION</scope>
</reference>
<evidence type="ECO:0000259" key="3">
    <source>
        <dbReference type="Pfam" id="PF25390"/>
    </source>
</evidence>
<proteinExistence type="predicted"/>
<dbReference type="InterPro" id="IPR051210">
    <property type="entry name" value="Ub_ligase/GEF_domain"/>
</dbReference>
<dbReference type="PANTHER" id="PTHR22870">
    <property type="entry name" value="REGULATOR OF CHROMOSOME CONDENSATION"/>
    <property type="match status" value="1"/>
</dbReference>
<dbReference type="Proteomes" id="UP000472260">
    <property type="component" value="Unassembled WGS sequence"/>
</dbReference>
<feature type="repeat" description="RCC1" evidence="2">
    <location>
        <begin position="198"/>
        <end position="243"/>
    </location>
</feature>
<name>A0A671S7G3_9TELE</name>
<evidence type="ECO:0000313" key="5">
    <source>
        <dbReference type="Proteomes" id="UP000472260"/>
    </source>
</evidence>
<dbReference type="Ensembl" id="ENSSANT00000097319.1">
    <property type="protein sequence ID" value="ENSSANP00000091609.1"/>
    <property type="gene ID" value="ENSSANG00000045235.1"/>
</dbReference>
<dbReference type="PROSITE" id="PS50012">
    <property type="entry name" value="RCC1_3"/>
    <property type="match status" value="5"/>
</dbReference>
<dbReference type="InterPro" id="IPR000408">
    <property type="entry name" value="Reg_chr_condens"/>
</dbReference>
<feature type="domain" description="RCC1-like" evidence="3">
    <location>
        <begin position="14"/>
        <end position="287"/>
    </location>
</feature>
<feature type="repeat" description="RCC1" evidence="2">
    <location>
        <begin position="41"/>
        <end position="93"/>
    </location>
</feature>
<evidence type="ECO:0000313" key="4">
    <source>
        <dbReference type="Ensembl" id="ENSSANP00000091609.1"/>
    </source>
</evidence>
<dbReference type="Gene3D" id="2.130.10.30">
    <property type="entry name" value="Regulator of chromosome condensation 1/beta-lactamase-inhibitor protein II"/>
    <property type="match status" value="2"/>
</dbReference>
<dbReference type="SUPFAM" id="SSF50985">
    <property type="entry name" value="RCC1/BLIP-II"/>
    <property type="match status" value="1"/>
</dbReference>
<protein>
    <recommendedName>
        <fullName evidence="3">RCC1-like domain-containing protein</fullName>
    </recommendedName>
</protein>
<dbReference type="InterPro" id="IPR009091">
    <property type="entry name" value="RCC1/BLIP-II"/>
</dbReference>
<keyword evidence="1" id="KW-0677">Repeat</keyword>
<feature type="repeat" description="RCC1" evidence="2">
    <location>
        <begin position="145"/>
        <end position="197"/>
    </location>
</feature>
<dbReference type="AlphaFoldDB" id="A0A671S7G3"/>
<dbReference type="PANTHER" id="PTHR22870:SF408">
    <property type="entry name" value="OS09G0560450 PROTEIN"/>
    <property type="match status" value="1"/>
</dbReference>
<sequence length="320" mass="34017">MTIDDNNRLSCLCRPLKGVDNRQVIQIACGDHHSMALTNDGQVLVWGENSHGQLGLRKDHPGSPSAQHVQSLSGIPLAQISAGGDHSFVLSLSGVVFGWGKNSAGQLGLGDTTGFLVSSCKSLDNRQVIQIACGDHHSMALTNDGQVLVWGENSHGQLGLRKDHPGSPSAQHVQSLSGIPLAQISAGGDHSFVLSLSGVVFGWGKNSAGQLDRHVPTVVNRLNWKKTVSISCGAEHTATLSKGGTVFTFGSGGSGQLGHNSFRDEHHPRVVAELWGSEVSQVTCGSLCLSLWICQLVSKSSFSIRVFCYEYCFTRAVVQN</sequence>